<dbReference type="InterPro" id="IPR001138">
    <property type="entry name" value="Zn2Cys6_DnaBD"/>
</dbReference>
<dbReference type="AlphaFoldDB" id="A0A0G4PTT2"/>
<dbReference type="STRING" id="1429867.A0A0G4PTT2"/>
<feature type="domain" description="Zn(2)-C6 fungal-type" evidence="5">
    <location>
        <begin position="25"/>
        <end position="54"/>
    </location>
</feature>
<dbReference type="SMART" id="SM00066">
    <property type="entry name" value="GAL4"/>
    <property type="match status" value="1"/>
</dbReference>
<keyword evidence="3" id="KW-0804">Transcription</keyword>
<name>A0A0G4PTT2_PENC3</name>
<dbReference type="PROSITE" id="PS00463">
    <property type="entry name" value="ZN2_CY6_FUNGAL_1"/>
    <property type="match status" value="1"/>
</dbReference>
<organism evidence="6 7">
    <name type="scientific">Penicillium camemberti (strain FM 013)</name>
    <dbReference type="NCBI Taxonomy" id="1429867"/>
    <lineage>
        <taxon>Eukaryota</taxon>
        <taxon>Fungi</taxon>
        <taxon>Dikarya</taxon>
        <taxon>Ascomycota</taxon>
        <taxon>Pezizomycotina</taxon>
        <taxon>Eurotiomycetes</taxon>
        <taxon>Eurotiomycetidae</taxon>
        <taxon>Eurotiales</taxon>
        <taxon>Aspergillaceae</taxon>
        <taxon>Penicillium</taxon>
    </lineage>
</organism>
<dbReference type="InterPro" id="IPR052783">
    <property type="entry name" value="Metabolic/Drug-Res_Regulator"/>
</dbReference>
<evidence type="ECO:0000256" key="4">
    <source>
        <dbReference type="ARBA" id="ARBA00023242"/>
    </source>
</evidence>
<protein>
    <submittedName>
        <fullName evidence="6">Fungal transcriptional regulatory protein, N-terminal</fullName>
    </submittedName>
</protein>
<evidence type="ECO:0000256" key="2">
    <source>
        <dbReference type="ARBA" id="ARBA00023125"/>
    </source>
</evidence>
<dbReference type="Proteomes" id="UP000053732">
    <property type="component" value="Unassembled WGS sequence"/>
</dbReference>
<evidence type="ECO:0000313" key="7">
    <source>
        <dbReference type="Proteomes" id="UP000053732"/>
    </source>
</evidence>
<dbReference type="GO" id="GO:0003677">
    <property type="term" value="F:DNA binding"/>
    <property type="evidence" value="ECO:0007669"/>
    <property type="project" value="UniProtKB-KW"/>
</dbReference>
<keyword evidence="1" id="KW-0805">Transcription regulation</keyword>
<dbReference type="PROSITE" id="PS50048">
    <property type="entry name" value="ZN2_CY6_FUNGAL_2"/>
    <property type="match status" value="1"/>
</dbReference>
<evidence type="ECO:0000259" key="5">
    <source>
        <dbReference type="PROSITE" id="PS50048"/>
    </source>
</evidence>
<gene>
    <name evidence="6" type="ORF">PCAMFM013_S041g000027</name>
</gene>
<keyword evidence="7" id="KW-1185">Reference proteome</keyword>
<evidence type="ECO:0000256" key="1">
    <source>
        <dbReference type="ARBA" id="ARBA00023015"/>
    </source>
</evidence>
<dbReference type="EMBL" id="HG793174">
    <property type="protein sequence ID" value="CRL29885.1"/>
    <property type="molecule type" value="Genomic_DNA"/>
</dbReference>
<dbReference type="SUPFAM" id="SSF57701">
    <property type="entry name" value="Zn2/Cys6 DNA-binding domain"/>
    <property type="match status" value="1"/>
</dbReference>
<keyword evidence="4" id="KW-0539">Nucleus</keyword>
<sequence>MAESVSTPSSHHSPSENVRKRVRKACDRCRLKKSKCDGAIPCSRCRADNSICIFGKRKKTHEKLYPNGYVEKLEQQQLWLVHGLQSLYHCITTGEGWPGDPLNIEPNGYPLTHDLLTRLGALDDFLGERFEENPEILHNRLWRRDLQCRESSVGSYKAEQSPLIRLHFSPDASSQQTMSPTSPAYNSPANKAQVKEEPMLATRQHSISSVHSIQDVINPLALQGGSATSPDSNDFSIFDEMDMMNTVDYSNLIFDEPWALTEDQAFYNQAFYLTEHDP</sequence>
<dbReference type="GO" id="GO:0008270">
    <property type="term" value="F:zinc ion binding"/>
    <property type="evidence" value="ECO:0007669"/>
    <property type="project" value="InterPro"/>
</dbReference>
<dbReference type="GO" id="GO:0000981">
    <property type="term" value="F:DNA-binding transcription factor activity, RNA polymerase II-specific"/>
    <property type="evidence" value="ECO:0007669"/>
    <property type="project" value="InterPro"/>
</dbReference>
<accession>A0A0G4PTT2</accession>
<reference evidence="6 7" key="1">
    <citation type="journal article" date="2014" name="Nat. Commun.">
        <title>Multiple recent horizontal transfers of a large genomic region in cheese making fungi.</title>
        <authorList>
            <person name="Cheeseman K."/>
            <person name="Ropars J."/>
            <person name="Renault P."/>
            <person name="Dupont J."/>
            <person name="Gouzy J."/>
            <person name="Branca A."/>
            <person name="Abraham A.L."/>
            <person name="Ceppi M."/>
            <person name="Conseiller E."/>
            <person name="Debuchy R."/>
            <person name="Malagnac F."/>
            <person name="Goarin A."/>
            <person name="Silar P."/>
            <person name="Lacoste S."/>
            <person name="Sallet E."/>
            <person name="Bensimon A."/>
            <person name="Giraud T."/>
            <person name="Brygoo Y."/>
        </authorList>
    </citation>
    <scope>NUCLEOTIDE SEQUENCE [LARGE SCALE GENOMIC DNA]</scope>
    <source>
        <strain evidence="7">FM 013</strain>
    </source>
</reference>
<evidence type="ECO:0000256" key="3">
    <source>
        <dbReference type="ARBA" id="ARBA00023163"/>
    </source>
</evidence>
<dbReference type="Gene3D" id="4.10.240.10">
    <property type="entry name" value="Zn(2)-C6 fungal-type DNA-binding domain"/>
    <property type="match status" value="1"/>
</dbReference>
<dbReference type="PANTHER" id="PTHR47655">
    <property type="entry name" value="QUINIC ACID UTILIZATION ACTIVATOR"/>
    <property type="match status" value="1"/>
</dbReference>
<dbReference type="Pfam" id="PF00172">
    <property type="entry name" value="Zn_clus"/>
    <property type="match status" value="1"/>
</dbReference>
<evidence type="ECO:0000313" key="6">
    <source>
        <dbReference type="EMBL" id="CRL29885.1"/>
    </source>
</evidence>
<proteinExistence type="predicted"/>
<keyword evidence="2" id="KW-0238">DNA-binding</keyword>
<dbReference type="InterPro" id="IPR036864">
    <property type="entry name" value="Zn2-C6_fun-type_DNA-bd_sf"/>
</dbReference>
<dbReference type="CDD" id="cd00067">
    <property type="entry name" value="GAL4"/>
    <property type="match status" value="1"/>
</dbReference>
<dbReference type="PANTHER" id="PTHR47655:SF3">
    <property type="entry name" value="ZN(II)2CYS6 TRANSCRIPTION FACTOR (EUROFUNG)"/>
    <property type="match status" value="1"/>
</dbReference>